<evidence type="ECO:0000313" key="1">
    <source>
        <dbReference type="EMBL" id="TVX94081.1"/>
    </source>
</evidence>
<dbReference type="Proteomes" id="UP000318102">
    <property type="component" value="Unassembled WGS sequence"/>
</dbReference>
<gene>
    <name evidence="1" type="ORF">FPZ44_14070</name>
</gene>
<dbReference type="OrthoDB" id="7869153at2"/>
<organism evidence="1 2">
    <name type="scientific">Paenibacillus agilis</name>
    <dbReference type="NCBI Taxonomy" id="3020863"/>
    <lineage>
        <taxon>Bacteria</taxon>
        <taxon>Bacillati</taxon>
        <taxon>Bacillota</taxon>
        <taxon>Bacilli</taxon>
        <taxon>Bacillales</taxon>
        <taxon>Paenibacillaceae</taxon>
        <taxon>Paenibacillus</taxon>
    </lineage>
</organism>
<dbReference type="InterPro" id="IPR026838">
    <property type="entry name" value="YheC/D"/>
</dbReference>
<sequence>MLPHTYSWFIAYAQAVLKRGRGMLQSWLGVLVFLQKGKRKMEEHHIYEKMTIAGQQLGLNVCLINPADVNYRTDKANALIYLPSSQKWTRKWIDIPRFIFDRCRSFNKNKYGIVRKFRTKYRHLTYLNSPLRNKWIIYNVLHEKPEFRSFLPTTILFNRARDIKHMMNRSRMVYVKPVNGTGGRGILRIEHHQKHPAYLFVEGRDRSRRIIKPQYVKFERLGRYMYTWVKQERFIVQQGIDVKLPNGRVHDVRMLVQKNEVGLWSLTGMVGRVGARQSVTSNLHGGGQAVPMRTLLERWIENRQPIHEIEYQLERSGIQIAKYVEEKYGSLCELALDWAIDKNGRYWLLEVNPKPSREVFQNVGDEAVYYRAITKPIKYAKWIMTNHNHN</sequence>
<accession>A0A559J2J1</accession>
<proteinExistence type="predicted"/>
<dbReference type="AlphaFoldDB" id="A0A559J2J1"/>
<comment type="caution">
    <text evidence="1">The sequence shown here is derived from an EMBL/GenBank/DDBJ whole genome shotgun (WGS) entry which is preliminary data.</text>
</comment>
<dbReference type="Pfam" id="PF14398">
    <property type="entry name" value="ATPgrasp_YheCD"/>
    <property type="match status" value="1"/>
</dbReference>
<name>A0A559J2J1_9BACL</name>
<dbReference type="Gene3D" id="3.30.470.20">
    <property type="entry name" value="ATP-grasp fold, B domain"/>
    <property type="match status" value="1"/>
</dbReference>
<keyword evidence="2" id="KW-1185">Reference proteome</keyword>
<dbReference type="SUPFAM" id="SSF56059">
    <property type="entry name" value="Glutathione synthetase ATP-binding domain-like"/>
    <property type="match status" value="1"/>
</dbReference>
<protein>
    <submittedName>
        <fullName evidence="1">YheC/YheD family protein</fullName>
    </submittedName>
</protein>
<reference evidence="1 2" key="1">
    <citation type="submission" date="2019-07" db="EMBL/GenBank/DDBJ databases">
        <authorList>
            <person name="Kim J."/>
        </authorList>
    </citation>
    <scope>NUCLEOTIDE SEQUENCE [LARGE SCALE GENOMIC DNA]</scope>
    <source>
        <strain evidence="1 2">N4</strain>
    </source>
</reference>
<dbReference type="EMBL" id="VNJK01000001">
    <property type="protein sequence ID" value="TVX94081.1"/>
    <property type="molecule type" value="Genomic_DNA"/>
</dbReference>
<evidence type="ECO:0000313" key="2">
    <source>
        <dbReference type="Proteomes" id="UP000318102"/>
    </source>
</evidence>